<dbReference type="InterPro" id="IPR013658">
    <property type="entry name" value="SGL"/>
</dbReference>
<evidence type="ECO:0000313" key="3">
    <source>
        <dbReference type="Proteomes" id="UP000054383"/>
    </source>
</evidence>
<organism evidence="2 3">
    <name type="scientific">Talaromyces islandicus</name>
    <name type="common">Penicillium islandicum</name>
    <dbReference type="NCBI Taxonomy" id="28573"/>
    <lineage>
        <taxon>Eukaryota</taxon>
        <taxon>Fungi</taxon>
        <taxon>Dikarya</taxon>
        <taxon>Ascomycota</taxon>
        <taxon>Pezizomycotina</taxon>
        <taxon>Eurotiomycetes</taxon>
        <taxon>Eurotiomycetidae</taxon>
        <taxon>Eurotiales</taxon>
        <taxon>Trichocomaceae</taxon>
        <taxon>Talaromyces</taxon>
        <taxon>Talaromyces sect. Islandici</taxon>
    </lineage>
</organism>
<dbReference type="Pfam" id="PF08450">
    <property type="entry name" value="SGL"/>
    <property type="match status" value="1"/>
</dbReference>
<dbReference type="Proteomes" id="UP000054383">
    <property type="component" value="Unassembled WGS sequence"/>
</dbReference>
<dbReference type="OrthoDB" id="9977941at2759"/>
<dbReference type="AlphaFoldDB" id="A0A0U1LR71"/>
<sequence length="364" mass="38974">MLLSGVSQTRPFEPQPQYPFLPSKILYQFNQTPTWIENLAPRPNGHFLLSQIADSGGNLYEFDPAFPFPTLVHSFSREDNNTLNSILGIAEIGIDVYAVIVAENKGALVNLVAGPSQVWKVDLSEFDPFSPPPSNRVKVEKIADIPLTTTPNGLVALPKLDTAEDNEETGRTLLIGDSAGGIIWSVNTLNGQSAVVLNTTETMAPADGGWPLGVNGVRVFPGDSSHSKEETTLYWTNSARGTFNRAKIDIKTAKVNGKIQVLASTGMFLDDFTLDKDGNAWVAANANNTVIVIGNDANGHQVVPVVGGQNETIIEGCTSTHFGTGIGDQHILYVTTSGGVFAPIKGNITEPGRVVAVDTLPFNF</sequence>
<dbReference type="PANTHER" id="PTHR42060">
    <property type="entry name" value="NHL REPEAT-CONTAINING PROTEIN-RELATED"/>
    <property type="match status" value="1"/>
</dbReference>
<gene>
    <name evidence="2" type="ORF">PISL3812_02902</name>
</gene>
<dbReference type="STRING" id="28573.A0A0U1LR71"/>
<evidence type="ECO:0000259" key="1">
    <source>
        <dbReference type="Pfam" id="PF08450"/>
    </source>
</evidence>
<accession>A0A0U1LR71</accession>
<evidence type="ECO:0000313" key="2">
    <source>
        <dbReference type="EMBL" id="CRG85899.1"/>
    </source>
</evidence>
<feature type="domain" description="SMP-30/Gluconolactonase/LRE-like region" evidence="1">
    <location>
        <begin position="227"/>
        <end position="337"/>
    </location>
</feature>
<name>A0A0U1LR71_TALIS</name>
<protein>
    <recommendedName>
        <fullName evidence="1">SMP-30/Gluconolactonase/LRE-like region domain-containing protein</fullName>
    </recommendedName>
</protein>
<dbReference type="InterPro" id="IPR052998">
    <property type="entry name" value="Hetero-Diels-Alderase-like"/>
</dbReference>
<dbReference type="SUPFAM" id="SSF63829">
    <property type="entry name" value="Calcium-dependent phosphotriesterase"/>
    <property type="match status" value="1"/>
</dbReference>
<keyword evidence="3" id="KW-1185">Reference proteome</keyword>
<dbReference type="EMBL" id="CVMT01000002">
    <property type="protein sequence ID" value="CRG85899.1"/>
    <property type="molecule type" value="Genomic_DNA"/>
</dbReference>
<proteinExistence type="predicted"/>
<dbReference type="InterPro" id="IPR011042">
    <property type="entry name" value="6-blade_b-propeller_TolB-like"/>
</dbReference>
<dbReference type="PANTHER" id="PTHR42060:SF1">
    <property type="entry name" value="NHL REPEAT-CONTAINING PROTEIN"/>
    <property type="match status" value="1"/>
</dbReference>
<dbReference type="Gene3D" id="2.120.10.30">
    <property type="entry name" value="TolB, C-terminal domain"/>
    <property type="match status" value="1"/>
</dbReference>
<reference evidence="2 3" key="1">
    <citation type="submission" date="2015-04" db="EMBL/GenBank/DDBJ databases">
        <authorList>
            <person name="Syromyatnikov M.Y."/>
            <person name="Popov V.N."/>
        </authorList>
    </citation>
    <scope>NUCLEOTIDE SEQUENCE [LARGE SCALE GENOMIC DNA]</scope>
    <source>
        <strain evidence="2">WF-38-12</strain>
    </source>
</reference>